<accession>A0A158P9M5</accession>
<keyword evidence="1 2" id="KW-0694">RNA-binding</keyword>
<name>A0A158P9M5_ANGCA</name>
<dbReference type="CDD" id="cd12571">
    <property type="entry name" value="RRM6_RBM19"/>
    <property type="match status" value="1"/>
</dbReference>
<dbReference type="AlphaFoldDB" id="A0A158P9M5"/>
<dbReference type="Pfam" id="PF00076">
    <property type="entry name" value="RRM_1"/>
    <property type="match status" value="5"/>
</dbReference>
<feature type="compositionally biased region" description="Basic and acidic residues" evidence="3">
    <location>
        <begin position="559"/>
        <end position="569"/>
    </location>
</feature>
<dbReference type="WBParaSite" id="ACAC_0000841701-mRNA-1">
    <property type="protein sequence ID" value="ACAC_0000841701-mRNA-1"/>
    <property type="gene ID" value="ACAC_0000841701"/>
</dbReference>
<organism evidence="5 6">
    <name type="scientific">Angiostrongylus cantonensis</name>
    <name type="common">Rat lungworm</name>
    <dbReference type="NCBI Taxonomy" id="6313"/>
    <lineage>
        <taxon>Eukaryota</taxon>
        <taxon>Metazoa</taxon>
        <taxon>Ecdysozoa</taxon>
        <taxon>Nematoda</taxon>
        <taxon>Chromadorea</taxon>
        <taxon>Rhabditida</taxon>
        <taxon>Rhabditina</taxon>
        <taxon>Rhabditomorpha</taxon>
        <taxon>Strongyloidea</taxon>
        <taxon>Metastrongylidae</taxon>
        <taxon>Angiostrongylus</taxon>
    </lineage>
</organism>
<feature type="domain" description="RRM" evidence="4">
    <location>
        <begin position="252"/>
        <end position="336"/>
    </location>
</feature>
<feature type="region of interest" description="Disordered" evidence="3">
    <location>
        <begin position="559"/>
        <end position="582"/>
    </location>
</feature>
<feature type="domain" description="RRM" evidence="4">
    <location>
        <begin position="739"/>
        <end position="819"/>
    </location>
</feature>
<dbReference type="InterPro" id="IPR034421">
    <property type="entry name" value="RBM19_RRM6"/>
</dbReference>
<dbReference type="InterPro" id="IPR034423">
    <property type="entry name" value="RBM19_RRM5"/>
</dbReference>
<evidence type="ECO:0000259" key="4">
    <source>
        <dbReference type="PROSITE" id="PS50102"/>
    </source>
</evidence>
<proteinExistence type="predicted"/>
<reference evidence="5" key="1">
    <citation type="submission" date="2012-09" db="EMBL/GenBank/DDBJ databases">
        <authorList>
            <person name="Martin A.A."/>
        </authorList>
    </citation>
    <scope>NUCLEOTIDE SEQUENCE</scope>
</reference>
<dbReference type="GO" id="GO:0003723">
    <property type="term" value="F:RNA binding"/>
    <property type="evidence" value="ECO:0007669"/>
    <property type="project" value="UniProtKB-UniRule"/>
</dbReference>
<sequence length="864" mass="97198">MTTRLIVKSLPSNCTEAKLRSFFKKYGTLSDCTLKYTKEGKFRKFAFVGFDDAENAKRALQETNLSYMGSSRLQVALSFIPRLQIGIVTHNLYIIYTSFYSAYKRKHVELTVPLTAAEEHTFSRTAEKKRKLDPEYRDFLETQGINCSEPQKRSGTENAVDSDELLKELMKGITGDTKLSLIFSGLPASIKQKNLKEWLSPVRVKALKLTISKAKVEDELPDTTAHNEDNEDIPVSGETEEVKIREDLLETGRLFVRNLPFTTTEEDLYSVFRKYGEIAEIQVIIDKKTNKCKGFAIVEYVFPESAVAAYSSIDGTIFKAYFSIIKRREKTCEAKPGESEKTSYKKEKIAKLKANAGKVHSWNSLFLGPNAVADTLAERLGIGKSDLINSETGESAGVRLALAETRLVRETRDFFLASGVCLDAFSRPTAKRSSMVIIAKNLPANVKVEELQRMFGKFGEVDKVLMPPEGGISAIIAMSNAKDAKKAFQTLAYSRFHTQPLYLEWAPGDVFCKPAEKRVSPLFRNDTKNPTSESLACLPTCEVDVQIIEAETSVKRNNKREMTYEERKKERMRRQKEKVDVQGENAMEPEVTSLNSAQPSSIEEIIVDGGNSSGPQPISEGVNSNGCEVIEPGSTVFVKNLSFETTDESLAKLFRVKYHIKFAQISKKLNPADPGKSLSMGFGFIQFYTQDEAQRAIKEMQGELLDGHCLELKISHRELNDKDALKRKSVLALEQGDCTKLLIRNIPFQASIKEIESLFSSFGEAKSIRIPKKVGNRNEHRGFGFVDFISTGEAKRAFEALVHSTHIYGRRLVLEWAKQDDTVQEIREKTAEKFRSCFGNRAALRKQKKRIEAIEKDLAVIDDD</sequence>
<feature type="domain" description="RRM" evidence="4">
    <location>
        <begin position="634"/>
        <end position="717"/>
    </location>
</feature>
<dbReference type="PROSITE" id="PS50102">
    <property type="entry name" value="RRM"/>
    <property type="match status" value="5"/>
</dbReference>
<keyword evidence="5" id="KW-1185">Reference proteome</keyword>
<dbReference type="CDD" id="cd12317">
    <property type="entry name" value="RRM4_RBM19_RRM3_MRD1"/>
    <property type="match status" value="1"/>
</dbReference>
<feature type="domain" description="RRM" evidence="4">
    <location>
        <begin position="435"/>
        <end position="508"/>
    </location>
</feature>
<evidence type="ECO:0000256" key="3">
    <source>
        <dbReference type="SAM" id="MobiDB-lite"/>
    </source>
</evidence>
<dbReference type="CDD" id="cd12318">
    <property type="entry name" value="RRM5_RBM19_like"/>
    <property type="match status" value="1"/>
</dbReference>
<evidence type="ECO:0000313" key="5">
    <source>
        <dbReference type="Proteomes" id="UP000035642"/>
    </source>
</evidence>
<protein>
    <submittedName>
        <fullName evidence="6">RNA-binding protein 19</fullName>
    </submittedName>
</protein>
<dbReference type="PANTHER" id="PTHR10352">
    <property type="entry name" value="EUKARYOTIC TRANSLATION INITIATION FACTOR 3 SUBUNIT G"/>
    <property type="match status" value="1"/>
</dbReference>
<dbReference type="InterPro" id="IPR012677">
    <property type="entry name" value="Nucleotide-bd_a/b_plait_sf"/>
</dbReference>
<evidence type="ECO:0000256" key="1">
    <source>
        <dbReference type="ARBA" id="ARBA00022884"/>
    </source>
</evidence>
<feature type="domain" description="RRM" evidence="4">
    <location>
        <begin position="3"/>
        <end position="80"/>
    </location>
</feature>
<reference evidence="6" key="2">
    <citation type="submission" date="2016-04" db="UniProtKB">
        <authorList>
            <consortium name="WormBaseParasite"/>
        </authorList>
    </citation>
    <scope>IDENTIFICATION</scope>
</reference>
<dbReference type="STRING" id="6313.A0A158P9M5"/>
<dbReference type="SUPFAM" id="SSF54928">
    <property type="entry name" value="RNA-binding domain, RBD"/>
    <property type="match status" value="4"/>
</dbReference>
<dbReference type="InterPro" id="IPR000504">
    <property type="entry name" value="RRM_dom"/>
</dbReference>
<dbReference type="InterPro" id="IPR035979">
    <property type="entry name" value="RBD_domain_sf"/>
</dbReference>
<dbReference type="SMART" id="SM00360">
    <property type="entry name" value="RRM"/>
    <property type="match status" value="5"/>
</dbReference>
<evidence type="ECO:0000256" key="2">
    <source>
        <dbReference type="PROSITE-ProRule" id="PRU00176"/>
    </source>
</evidence>
<dbReference type="Proteomes" id="UP000035642">
    <property type="component" value="Unassembled WGS sequence"/>
</dbReference>
<dbReference type="Gene3D" id="3.30.70.330">
    <property type="match status" value="5"/>
</dbReference>
<evidence type="ECO:0000313" key="6">
    <source>
        <dbReference type="WBParaSite" id="ACAC_0000841701-mRNA-1"/>
    </source>
</evidence>